<dbReference type="Proteomes" id="UP001239111">
    <property type="component" value="Chromosome 3"/>
</dbReference>
<gene>
    <name evidence="1" type="ORF">QAD02_001263</name>
</gene>
<organism evidence="1 2">
    <name type="scientific">Eretmocerus hayati</name>
    <dbReference type="NCBI Taxonomy" id="131215"/>
    <lineage>
        <taxon>Eukaryota</taxon>
        <taxon>Metazoa</taxon>
        <taxon>Ecdysozoa</taxon>
        <taxon>Arthropoda</taxon>
        <taxon>Hexapoda</taxon>
        <taxon>Insecta</taxon>
        <taxon>Pterygota</taxon>
        <taxon>Neoptera</taxon>
        <taxon>Endopterygota</taxon>
        <taxon>Hymenoptera</taxon>
        <taxon>Apocrita</taxon>
        <taxon>Proctotrupomorpha</taxon>
        <taxon>Chalcidoidea</taxon>
        <taxon>Aphelinidae</taxon>
        <taxon>Aphelininae</taxon>
        <taxon>Eretmocerus</taxon>
    </lineage>
</organism>
<protein>
    <submittedName>
        <fullName evidence="1">Uncharacterized protein</fullName>
    </submittedName>
</protein>
<keyword evidence="2" id="KW-1185">Reference proteome</keyword>
<evidence type="ECO:0000313" key="2">
    <source>
        <dbReference type="Proteomes" id="UP001239111"/>
    </source>
</evidence>
<evidence type="ECO:0000313" key="1">
    <source>
        <dbReference type="EMBL" id="KAJ8670004.1"/>
    </source>
</evidence>
<name>A0ACC2NFZ4_9HYME</name>
<dbReference type="EMBL" id="CM056743">
    <property type="protein sequence ID" value="KAJ8670004.1"/>
    <property type="molecule type" value="Genomic_DNA"/>
</dbReference>
<reference evidence="1" key="1">
    <citation type="submission" date="2023-04" db="EMBL/GenBank/DDBJ databases">
        <title>A chromosome-level genome assembly of the parasitoid wasp Eretmocerus hayati.</title>
        <authorList>
            <person name="Zhong Y."/>
            <person name="Liu S."/>
            <person name="Liu Y."/>
        </authorList>
    </citation>
    <scope>NUCLEOTIDE SEQUENCE</scope>
    <source>
        <strain evidence="1">ZJU_SS_LIU_2023</strain>
    </source>
</reference>
<proteinExistence type="predicted"/>
<accession>A0ACC2NFZ4</accession>
<sequence length="364" mass="42080">MAKNEKSHGSVDSMRPCIDDANRPIDTKPSSVIKEEDRASVSTSGWTRRRPIDPYISFGKDIYFDQSENGSSDESSEDTDDSEAFERETAIYVQANMDEYYLTKETDSITEDETSDDDDSLRKTEKDKESGLPAKYLKMSAQELRREIAKCHEELKKADEKFQKKSEEAENWKLQCIQIKNNFKQLKREMLGGIRKAFASFREFLDTQNISPPDREISSTNAMKEGGSKKRKREEMYPPRYIKPRKQFPLPTKFVLSEEVLAICDDPSRDVRQVVSDALPILFTDKELRKSCIVGPRARNPDALPAKQKPRGPPLEPEILNALLNRCHKNFTEKSRKDPDWYNRFMSAAKYTMRCYRKKQQNAA</sequence>
<comment type="caution">
    <text evidence="1">The sequence shown here is derived from an EMBL/GenBank/DDBJ whole genome shotgun (WGS) entry which is preliminary data.</text>
</comment>